<sequence length="482" mass="54595">MHGAFEIHVFDQRAIDRTLATSPDDAHLKASKYMVSEGFTRHGMFTAIIVCRVLPTPHGNTEHDGVKAFLLQQQRFLEAMIPPHVLTLYLQANEVSAYKDELLTLMRDILVKIPTKAMVLTVSMDRAARSAETNEQFSKINEEAGHMFMSFLWSDVALLPGADALHIPPSSVDFNLIAADDMLEEQRCRSTTIKNLLVVKPVIWIPCSSSINDVIKTTLHAVENYSRSCNKLKKPPDKMLDKAYIEQWNEFLQERISILSEVTRAGKHTCSYVEKGHDSTCVYSCAKCVSYLDCVCATLGTWICLSICTCRCLKCHRKEKAVVDCAAFAKWNDFVTYRRLLERDRRREIFEQNVVNTIGLVKSNKRKFEVIEKDVCLKPSCPNVVHLTRLYSSFCLEVCKKQSAGVATALQTLYFRICARMGCHTRIPRSLNYNKFCSSFCLYDTKKGLQSLPPVLAARHLSSEHNENKVCARSLCNVEGID</sequence>
<gene>
    <name evidence="1" type="ORF">D6D24_09918</name>
</gene>
<dbReference type="AlphaFoldDB" id="A0A4V6T8K6"/>
<dbReference type="EMBL" id="QZAJ01000760">
    <property type="protein sequence ID" value="THW06504.1"/>
    <property type="molecule type" value="Genomic_DNA"/>
</dbReference>
<name>A0A4V6T8K6_AURPU</name>
<organism evidence="1 2">
    <name type="scientific">Aureobasidium pullulans</name>
    <name type="common">Black yeast</name>
    <name type="synonym">Pullularia pullulans</name>
    <dbReference type="NCBI Taxonomy" id="5580"/>
    <lineage>
        <taxon>Eukaryota</taxon>
        <taxon>Fungi</taxon>
        <taxon>Dikarya</taxon>
        <taxon>Ascomycota</taxon>
        <taxon>Pezizomycotina</taxon>
        <taxon>Dothideomycetes</taxon>
        <taxon>Dothideomycetidae</taxon>
        <taxon>Dothideales</taxon>
        <taxon>Saccotheciaceae</taxon>
        <taxon>Aureobasidium</taxon>
    </lineage>
</organism>
<comment type="caution">
    <text evidence="1">The sequence shown here is derived from an EMBL/GenBank/DDBJ whole genome shotgun (WGS) entry which is preliminary data.</text>
</comment>
<accession>A0A4V6T8K6</accession>
<proteinExistence type="predicted"/>
<evidence type="ECO:0000313" key="2">
    <source>
        <dbReference type="Proteomes" id="UP000308014"/>
    </source>
</evidence>
<reference evidence="1 2" key="1">
    <citation type="submission" date="2018-10" db="EMBL/GenBank/DDBJ databases">
        <title>Fifty Aureobasidium pullulans genomes reveal a recombining polyextremotolerant generalist.</title>
        <authorList>
            <person name="Gostincar C."/>
            <person name="Turk M."/>
            <person name="Zajc J."/>
            <person name="Gunde-Cimerman N."/>
        </authorList>
    </citation>
    <scope>NUCLEOTIDE SEQUENCE [LARGE SCALE GENOMIC DNA]</scope>
    <source>
        <strain evidence="1 2">EXF-11318</strain>
    </source>
</reference>
<protein>
    <submittedName>
        <fullName evidence="1">Uncharacterized protein</fullName>
    </submittedName>
</protein>
<evidence type="ECO:0000313" key="1">
    <source>
        <dbReference type="EMBL" id="THW06504.1"/>
    </source>
</evidence>
<dbReference type="Proteomes" id="UP000308014">
    <property type="component" value="Unassembled WGS sequence"/>
</dbReference>